<evidence type="ECO:0000313" key="1">
    <source>
        <dbReference type="EMBL" id="KAK7310349.1"/>
    </source>
</evidence>
<keyword evidence="2" id="KW-1185">Reference proteome</keyword>
<dbReference type="Proteomes" id="UP001359559">
    <property type="component" value="Unassembled WGS sequence"/>
</dbReference>
<comment type="caution">
    <text evidence="1">The sequence shown here is derived from an EMBL/GenBank/DDBJ whole genome shotgun (WGS) entry which is preliminary data.</text>
</comment>
<dbReference type="AlphaFoldDB" id="A0AAN9K518"/>
<name>A0AAN9K518_CLITE</name>
<proteinExistence type="predicted"/>
<dbReference type="PANTHER" id="PTHR47850">
    <property type="entry name" value="F-BOX/KELCH-REPEAT PROTEIN OR23"/>
    <property type="match status" value="1"/>
</dbReference>
<evidence type="ECO:0000313" key="2">
    <source>
        <dbReference type="Proteomes" id="UP001359559"/>
    </source>
</evidence>
<gene>
    <name evidence="1" type="ORF">RJT34_07811</name>
</gene>
<dbReference type="EMBL" id="JAYKXN010000002">
    <property type="protein sequence ID" value="KAK7310349.1"/>
    <property type="molecule type" value="Genomic_DNA"/>
</dbReference>
<protein>
    <submittedName>
        <fullName evidence="1">Uncharacterized protein</fullName>
    </submittedName>
</protein>
<dbReference type="PANTHER" id="PTHR47850:SF1">
    <property type="entry name" value="F-BOX_KELCH-REPEAT PROTEIN OR23"/>
    <property type="match status" value="1"/>
</dbReference>
<sequence>MLSPCGSFACAVLPFEEVGHGHIFVVCGGSRYTMFAAAGSRIRLVERYDVQRDRFEKHLGFFPVDEYCTDAVAMGMDGGEWREVVGLCVLQNNDDLYAINADKAAFLSALVGPDVA</sequence>
<organism evidence="1 2">
    <name type="scientific">Clitoria ternatea</name>
    <name type="common">Butterfly pea</name>
    <dbReference type="NCBI Taxonomy" id="43366"/>
    <lineage>
        <taxon>Eukaryota</taxon>
        <taxon>Viridiplantae</taxon>
        <taxon>Streptophyta</taxon>
        <taxon>Embryophyta</taxon>
        <taxon>Tracheophyta</taxon>
        <taxon>Spermatophyta</taxon>
        <taxon>Magnoliopsida</taxon>
        <taxon>eudicotyledons</taxon>
        <taxon>Gunneridae</taxon>
        <taxon>Pentapetalae</taxon>
        <taxon>rosids</taxon>
        <taxon>fabids</taxon>
        <taxon>Fabales</taxon>
        <taxon>Fabaceae</taxon>
        <taxon>Papilionoideae</taxon>
        <taxon>50 kb inversion clade</taxon>
        <taxon>NPAAA clade</taxon>
        <taxon>indigoferoid/millettioid clade</taxon>
        <taxon>Phaseoleae</taxon>
        <taxon>Clitoria</taxon>
    </lineage>
</organism>
<reference evidence="1 2" key="1">
    <citation type="submission" date="2024-01" db="EMBL/GenBank/DDBJ databases">
        <title>The genomes of 5 underutilized Papilionoideae crops provide insights into root nodulation and disease resistance.</title>
        <authorList>
            <person name="Yuan L."/>
        </authorList>
    </citation>
    <scope>NUCLEOTIDE SEQUENCE [LARGE SCALE GENOMIC DNA]</scope>
    <source>
        <strain evidence="1">LY-2023</strain>
        <tissue evidence="1">Leaf</tissue>
    </source>
</reference>
<accession>A0AAN9K518</accession>